<dbReference type="EMBL" id="SRHE01000836">
    <property type="protein sequence ID" value="TWW08113.1"/>
    <property type="molecule type" value="Genomic_DNA"/>
</dbReference>
<reference evidence="1 2" key="1">
    <citation type="submission" date="2019-08" db="EMBL/GenBank/DDBJ databases">
        <title>100 year-old enigma solved: identification of Planctomyces bekefii, the type genus and species of the phylum Planctomycetes.</title>
        <authorList>
            <person name="Svetlana D.N."/>
            <person name="Overmann J."/>
        </authorList>
    </citation>
    <scope>NUCLEOTIDE SEQUENCE [LARGE SCALE GENOMIC DNA]</scope>
    <source>
        <strain evidence="1">Phe10_nw2017</strain>
    </source>
</reference>
<dbReference type="Proteomes" id="UP000321083">
    <property type="component" value="Unassembled WGS sequence"/>
</dbReference>
<name>A0A5C6M1R3_9PLAN</name>
<reference evidence="1 2" key="2">
    <citation type="submission" date="2019-08" db="EMBL/GenBank/DDBJ databases">
        <authorList>
            <person name="Henke P."/>
        </authorList>
    </citation>
    <scope>NUCLEOTIDE SEQUENCE [LARGE SCALE GENOMIC DNA]</scope>
    <source>
        <strain evidence="1">Phe10_nw2017</strain>
    </source>
</reference>
<proteinExistence type="predicted"/>
<organism evidence="1 2">
    <name type="scientific">Planctomyces bekefii</name>
    <dbReference type="NCBI Taxonomy" id="1653850"/>
    <lineage>
        <taxon>Bacteria</taxon>
        <taxon>Pseudomonadati</taxon>
        <taxon>Planctomycetota</taxon>
        <taxon>Planctomycetia</taxon>
        <taxon>Planctomycetales</taxon>
        <taxon>Planctomycetaceae</taxon>
        <taxon>Planctomyces</taxon>
    </lineage>
</organism>
<comment type="caution">
    <text evidence="1">The sequence shown here is derived from an EMBL/GenBank/DDBJ whole genome shotgun (WGS) entry which is preliminary data.</text>
</comment>
<accession>A0A5C6M1R3</accession>
<sequence>MRDGTRHVTVFMYQLVAVFCQSDHQTNEGYVTNQNNFKRVKGFVDLPQGVPDH</sequence>
<evidence type="ECO:0000313" key="1">
    <source>
        <dbReference type="EMBL" id="TWW08113.1"/>
    </source>
</evidence>
<dbReference type="AlphaFoldDB" id="A0A5C6M1R3"/>
<feature type="non-terminal residue" evidence="1">
    <location>
        <position position="53"/>
    </location>
</feature>
<gene>
    <name evidence="1" type="ORF">E3A20_27570</name>
</gene>
<keyword evidence="2" id="KW-1185">Reference proteome</keyword>
<protein>
    <submittedName>
        <fullName evidence="1">Uncharacterized protein</fullName>
    </submittedName>
</protein>
<evidence type="ECO:0000313" key="2">
    <source>
        <dbReference type="Proteomes" id="UP000321083"/>
    </source>
</evidence>